<dbReference type="GO" id="GO:0005737">
    <property type="term" value="C:cytoplasm"/>
    <property type="evidence" value="ECO:0007669"/>
    <property type="project" value="TreeGrafter"/>
</dbReference>
<evidence type="ECO:0000256" key="1">
    <source>
        <dbReference type="ARBA" id="ARBA00004370"/>
    </source>
</evidence>
<evidence type="ECO:0000256" key="3">
    <source>
        <dbReference type="ARBA" id="ARBA00022737"/>
    </source>
</evidence>
<organism evidence="6 7">
    <name type="scientific">Pteropus vampyrus</name>
    <name type="common">Large flying fox</name>
    <dbReference type="NCBI Taxonomy" id="132908"/>
    <lineage>
        <taxon>Eukaryota</taxon>
        <taxon>Metazoa</taxon>
        <taxon>Chordata</taxon>
        <taxon>Craniata</taxon>
        <taxon>Vertebrata</taxon>
        <taxon>Euteleostomi</taxon>
        <taxon>Mammalia</taxon>
        <taxon>Eutheria</taxon>
        <taxon>Laurasiatheria</taxon>
        <taxon>Chiroptera</taxon>
        <taxon>Yinpterochiroptera</taxon>
        <taxon>Pteropodoidea</taxon>
        <taxon>Pteropodidae</taxon>
        <taxon>Pteropodinae</taxon>
        <taxon>Pteropus</taxon>
    </lineage>
</organism>
<keyword evidence="4" id="KW-1133">Transmembrane helix</keyword>
<keyword evidence="6" id="KW-1185">Reference proteome</keyword>
<dbReference type="KEGG" id="pvp:105310676"/>
<accession>A0A6P3RSB4</accession>
<evidence type="ECO:0000256" key="4">
    <source>
        <dbReference type="ARBA" id="ARBA00022989"/>
    </source>
</evidence>
<gene>
    <name evidence="7" type="primary">LOC105310676</name>
</gene>
<dbReference type="InterPro" id="IPR052403">
    <property type="entry name" value="LINC-complex_assoc"/>
</dbReference>
<dbReference type="Proteomes" id="UP000515202">
    <property type="component" value="Unplaced"/>
</dbReference>
<evidence type="ECO:0000256" key="5">
    <source>
        <dbReference type="ARBA" id="ARBA00023136"/>
    </source>
</evidence>
<keyword evidence="3" id="KW-0677">Repeat</keyword>
<feature type="non-terminal residue" evidence="7">
    <location>
        <position position="1"/>
    </location>
</feature>
<evidence type="ECO:0000313" key="6">
    <source>
        <dbReference type="Proteomes" id="UP000515202"/>
    </source>
</evidence>
<dbReference type="AlphaFoldDB" id="A0A6P3RSB4"/>
<comment type="subcellular location">
    <subcellularLocation>
        <location evidence="1">Membrane</location>
    </subcellularLocation>
</comment>
<keyword evidence="5" id="KW-0472">Membrane</keyword>
<keyword evidence="2" id="KW-0812">Transmembrane</keyword>
<dbReference type="GeneID" id="105310676"/>
<proteinExistence type="predicted"/>
<protein>
    <submittedName>
        <fullName evidence="7">Nesprin-3-like</fullName>
    </submittedName>
</protein>
<dbReference type="OrthoDB" id="9838382at2759"/>
<evidence type="ECO:0000313" key="7">
    <source>
        <dbReference type="RefSeq" id="XP_011385114.1"/>
    </source>
</evidence>
<dbReference type="SUPFAM" id="SSF46966">
    <property type="entry name" value="Spectrin repeat"/>
    <property type="match status" value="1"/>
</dbReference>
<sequence>DLVDRGRESVQEHYTFSHELLEMQQWVALVTQKLESHQRDTGPWDTQSQEANIEKLLAEFPEKEAQLPLIEAHGWLVMEKSHPEGAAVVRGELAELMESWRALRLLEDSLLSLIRNWQLQRPEVDSEKQMVFTNNIPKTGFLITPTDPISRRRRQVSLSSGASRRGRPDAPHSFVNSLMPFKSFYYFVLSERFGTIAQLTVTGKSSPPTSYPILGHSFPATAARLQPYQR</sequence>
<dbReference type="GO" id="GO:0034993">
    <property type="term" value="C:meiotic nuclear membrane microtubule tethering complex"/>
    <property type="evidence" value="ECO:0007669"/>
    <property type="project" value="TreeGrafter"/>
</dbReference>
<name>A0A6P3RSB4_PTEVA</name>
<dbReference type="GO" id="GO:0005640">
    <property type="term" value="C:nuclear outer membrane"/>
    <property type="evidence" value="ECO:0007669"/>
    <property type="project" value="TreeGrafter"/>
</dbReference>
<dbReference type="GO" id="GO:0007097">
    <property type="term" value="P:nuclear migration"/>
    <property type="evidence" value="ECO:0007669"/>
    <property type="project" value="TreeGrafter"/>
</dbReference>
<dbReference type="PANTHER" id="PTHR47535">
    <property type="entry name" value="MUSCLE-SPECIFIC PROTEIN 300 KDA, ISOFORM G"/>
    <property type="match status" value="1"/>
</dbReference>
<evidence type="ECO:0000256" key="2">
    <source>
        <dbReference type="ARBA" id="ARBA00022692"/>
    </source>
</evidence>
<dbReference type="RefSeq" id="XP_011385114.1">
    <property type="nucleotide sequence ID" value="XM_011386812.1"/>
</dbReference>
<reference evidence="7" key="1">
    <citation type="submission" date="2025-08" db="UniProtKB">
        <authorList>
            <consortium name="RefSeq"/>
        </authorList>
    </citation>
    <scope>IDENTIFICATION</scope>
    <source>
        <tissue evidence="7">Kidney</tissue>
    </source>
</reference>
<dbReference type="GO" id="GO:0051015">
    <property type="term" value="F:actin filament binding"/>
    <property type="evidence" value="ECO:0007669"/>
    <property type="project" value="TreeGrafter"/>
</dbReference>
<dbReference type="PANTHER" id="PTHR47535:SF2">
    <property type="entry name" value="NESPRIN-3"/>
    <property type="match status" value="1"/>
</dbReference>